<evidence type="ECO:0000256" key="1">
    <source>
        <dbReference type="ARBA" id="ARBA00001947"/>
    </source>
</evidence>
<evidence type="ECO:0000256" key="3">
    <source>
        <dbReference type="ARBA" id="ARBA00005594"/>
    </source>
</evidence>
<dbReference type="Pfam" id="PF01406">
    <property type="entry name" value="tRNA-synt_1e"/>
    <property type="match status" value="1"/>
</dbReference>
<dbReference type="PANTHER" id="PTHR10890:SF3">
    <property type="entry name" value="CYSTEINE--TRNA LIGASE, CYTOPLASMIC"/>
    <property type="match status" value="1"/>
</dbReference>
<evidence type="ECO:0000256" key="11">
    <source>
        <dbReference type="ARBA" id="ARBA00022917"/>
    </source>
</evidence>
<accession>A0A381PS57</accession>
<keyword evidence="12" id="KW-0030">Aminoacyl-tRNA synthetase</keyword>
<evidence type="ECO:0000256" key="4">
    <source>
        <dbReference type="ARBA" id="ARBA00012832"/>
    </source>
</evidence>
<evidence type="ECO:0000256" key="6">
    <source>
        <dbReference type="ARBA" id="ARBA00022598"/>
    </source>
</evidence>
<comment type="similarity">
    <text evidence="3">Belongs to the class-I aminoacyl-tRNA synthetase family.</text>
</comment>
<dbReference type="AlphaFoldDB" id="A0A381PS57"/>
<dbReference type="GO" id="GO:0046872">
    <property type="term" value="F:metal ion binding"/>
    <property type="evidence" value="ECO:0007669"/>
    <property type="project" value="UniProtKB-KW"/>
</dbReference>
<dbReference type="GO" id="GO:0005524">
    <property type="term" value="F:ATP binding"/>
    <property type="evidence" value="ECO:0007669"/>
    <property type="project" value="UniProtKB-KW"/>
</dbReference>
<dbReference type="SMART" id="SM00840">
    <property type="entry name" value="DALR_2"/>
    <property type="match status" value="1"/>
</dbReference>
<dbReference type="EMBL" id="UINC01001062">
    <property type="protein sequence ID" value="SUZ69474.1"/>
    <property type="molecule type" value="Genomic_DNA"/>
</dbReference>
<feature type="domain" description="Cysteinyl-tRNA synthetase class Ia DALR" evidence="14">
    <location>
        <begin position="358"/>
        <end position="420"/>
    </location>
</feature>
<keyword evidence="9" id="KW-0862">Zinc</keyword>
<comment type="subcellular location">
    <subcellularLocation>
        <location evidence="2">Cytoplasm</location>
    </subcellularLocation>
</comment>
<dbReference type="SUPFAM" id="SSF52374">
    <property type="entry name" value="Nucleotidylyl transferase"/>
    <property type="match status" value="1"/>
</dbReference>
<keyword evidence="7" id="KW-0479">Metal-binding</keyword>
<dbReference type="GO" id="GO:0005829">
    <property type="term" value="C:cytosol"/>
    <property type="evidence" value="ECO:0007669"/>
    <property type="project" value="TreeGrafter"/>
</dbReference>
<dbReference type="GO" id="GO:0004817">
    <property type="term" value="F:cysteine-tRNA ligase activity"/>
    <property type="evidence" value="ECO:0007669"/>
    <property type="project" value="UniProtKB-EC"/>
</dbReference>
<dbReference type="GO" id="GO:0006423">
    <property type="term" value="P:cysteinyl-tRNA aminoacylation"/>
    <property type="evidence" value="ECO:0007669"/>
    <property type="project" value="InterPro"/>
</dbReference>
<name>A0A381PS57_9ZZZZ</name>
<dbReference type="Gene3D" id="1.20.120.1910">
    <property type="entry name" value="Cysteine-tRNA ligase, C-terminal anti-codon recognition domain"/>
    <property type="match status" value="1"/>
</dbReference>
<keyword evidence="6" id="KW-0436">Ligase</keyword>
<evidence type="ECO:0000256" key="10">
    <source>
        <dbReference type="ARBA" id="ARBA00022840"/>
    </source>
</evidence>
<evidence type="ECO:0000256" key="12">
    <source>
        <dbReference type="ARBA" id="ARBA00023146"/>
    </source>
</evidence>
<keyword evidence="10" id="KW-0067">ATP-binding</keyword>
<keyword evidence="11" id="KW-0648">Protein biosynthesis</keyword>
<evidence type="ECO:0000313" key="15">
    <source>
        <dbReference type="EMBL" id="SUZ69474.1"/>
    </source>
</evidence>
<dbReference type="PRINTS" id="PR00983">
    <property type="entry name" value="TRNASYNTHCYS"/>
</dbReference>
<evidence type="ECO:0000256" key="5">
    <source>
        <dbReference type="ARBA" id="ARBA00022490"/>
    </source>
</evidence>
<evidence type="ECO:0000256" key="9">
    <source>
        <dbReference type="ARBA" id="ARBA00022833"/>
    </source>
</evidence>
<dbReference type="InterPro" id="IPR015803">
    <property type="entry name" value="Cys-tRNA-ligase"/>
</dbReference>
<comment type="cofactor">
    <cofactor evidence="1">
        <name>Zn(2+)</name>
        <dbReference type="ChEBI" id="CHEBI:29105"/>
    </cofactor>
</comment>
<organism evidence="15">
    <name type="scientific">marine metagenome</name>
    <dbReference type="NCBI Taxonomy" id="408172"/>
    <lineage>
        <taxon>unclassified sequences</taxon>
        <taxon>metagenomes</taxon>
        <taxon>ecological metagenomes</taxon>
    </lineage>
</organism>
<evidence type="ECO:0000259" key="14">
    <source>
        <dbReference type="SMART" id="SM00840"/>
    </source>
</evidence>
<keyword evidence="5" id="KW-0963">Cytoplasm</keyword>
<proteinExistence type="inferred from homology"/>
<dbReference type="InterPro" id="IPR024909">
    <property type="entry name" value="Cys-tRNA/MSH_ligase"/>
</dbReference>
<sequence>MPLQIYNTLAGQKEPFKPVHEGRTSLYVCGPTVYSDSHLGHAKAYVSFDIILRYLRYCGFKTFYVQNITDVGHLLGDGDEGEDKLLKRARELEQEPMAVAENFARRHFEVMDRLGVIRPDISPRATGHIPEQLEAIEKLIELGLAYEANGSVYFDISKDPKYGELSNRIVDEMQGGARVEVRSEKRHPGDFALWKRAESGHLMRWRDPYSGWGYPGWHTECVVMSTRYLGEEFDIHGGGMDLKFPHHECEIAQARGLAKPFARNWMHSNMLTIEGQKMSKSSGNFVTLLELFETYDPLMVRYFIAASHYRSVVDFSENAIGAAGSSLKRLHQTVRNLRKCKTAGVEVSGKYFEEYRKRFCEAMDDDFSTPQAFAVLFDLSREANNLLAEKRPDPQAVADAEYLFSTLGGGVLGIIPECLDDVQNDLHLNEVMEILIELRANFRKNKDFESADLIRERLEDLGIVFKDSTEGTTWEMTDKN</sequence>
<dbReference type="PANTHER" id="PTHR10890">
    <property type="entry name" value="CYSTEINYL-TRNA SYNTHETASE"/>
    <property type="match status" value="1"/>
</dbReference>
<dbReference type="HAMAP" id="MF_00041">
    <property type="entry name" value="Cys_tRNA_synth"/>
    <property type="match status" value="1"/>
</dbReference>
<protein>
    <recommendedName>
        <fullName evidence="4">cysteine--tRNA ligase</fullName>
        <ecNumber evidence="4">6.1.1.16</ecNumber>
    </recommendedName>
    <alternativeName>
        <fullName evidence="13">Cysteinyl-tRNA synthetase</fullName>
    </alternativeName>
</protein>
<evidence type="ECO:0000256" key="2">
    <source>
        <dbReference type="ARBA" id="ARBA00004496"/>
    </source>
</evidence>
<dbReference type="InterPro" id="IPR009080">
    <property type="entry name" value="tRNAsynth_Ia_anticodon-bd"/>
</dbReference>
<dbReference type="Pfam" id="PF09190">
    <property type="entry name" value="DALR_2"/>
    <property type="match status" value="1"/>
</dbReference>
<dbReference type="InterPro" id="IPR015273">
    <property type="entry name" value="Cys-tRNA-synt_Ia_DALR"/>
</dbReference>
<reference evidence="15" key="1">
    <citation type="submission" date="2018-05" db="EMBL/GenBank/DDBJ databases">
        <authorList>
            <person name="Lanie J.A."/>
            <person name="Ng W.-L."/>
            <person name="Kazmierczak K.M."/>
            <person name="Andrzejewski T.M."/>
            <person name="Davidsen T.M."/>
            <person name="Wayne K.J."/>
            <person name="Tettelin H."/>
            <person name="Glass J.I."/>
            <person name="Rusch D."/>
            <person name="Podicherti R."/>
            <person name="Tsui H.-C.T."/>
            <person name="Winkler M.E."/>
        </authorList>
    </citation>
    <scope>NUCLEOTIDE SEQUENCE</scope>
</reference>
<dbReference type="CDD" id="cd00672">
    <property type="entry name" value="CysRS_core"/>
    <property type="match status" value="1"/>
</dbReference>
<dbReference type="NCBIfam" id="TIGR00435">
    <property type="entry name" value="cysS"/>
    <property type="match status" value="1"/>
</dbReference>
<keyword evidence="8" id="KW-0547">Nucleotide-binding</keyword>
<dbReference type="Gene3D" id="3.40.50.620">
    <property type="entry name" value="HUPs"/>
    <property type="match status" value="1"/>
</dbReference>
<dbReference type="InterPro" id="IPR032678">
    <property type="entry name" value="tRNA-synt_1_cat_dom"/>
</dbReference>
<dbReference type="InterPro" id="IPR014729">
    <property type="entry name" value="Rossmann-like_a/b/a_fold"/>
</dbReference>
<dbReference type="EC" id="6.1.1.16" evidence="4"/>
<dbReference type="SUPFAM" id="SSF47323">
    <property type="entry name" value="Anticodon-binding domain of a subclass of class I aminoacyl-tRNA synthetases"/>
    <property type="match status" value="1"/>
</dbReference>
<gene>
    <name evidence="15" type="ORF">METZ01_LOCUS22328</name>
</gene>
<evidence type="ECO:0000256" key="13">
    <source>
        <dbReference type="ARBA" id="ARBA00031499"/>
    </source>
</evidence>
<evidence type="ECO:0000256" key="7">
    <source>
        <dbReference type="ARBA" id="ARBA00022723"/>
    </source>
</evidence>
<evidence type="ECO:0000256" key="8">
    <source>
        <dbReference type="ARBA" id="ARBA00022741"/>
    </source>
</evidence>